<name>A0A7G9RQH0_9BURK</name>
<organism evidence="2 3">
    <name type="scientific">Diaphorobacter ruginosibacter</name>
    <dbReference type="NCBI Taxonomy" id="1715720"/>
    <lineage>
        <taxon>Bacteria</taxon>
        <taxon>Pseudomonadati</taxon>
        <taxon>Pseudomonadota</taxon>
        <taxon>Betaproteobacteria</taxon>
        <taxon>Burkholderiales</taxon>
        <taxon>Comamonadaceae</taxon>
        <taxon>Diaphorobacter</taxon>
    </lineage>
</organism>
<evidence type="ECO:0000259" key="1">
    <source>
        <dbReference type="Pfam" id="PF08241"/>
    </source>
</evidence>
<dbReference type="CDD" id="cd02440">
    <property type="entry name" value="AdoMet_MTases"/>
    <property type="match status" value="1"/>
</dbReference>
<proteinExistence type="predicted"/>
<keyword evidence="3" id="KW-1185">Reference proteome</keyword>
<feature type="domain" description="Methyltransferase type 11" evidence="1">
    <location>
        <begin position="55"/>
        <end position="111"/>
    </location>
</feature>
<dbReference type="Proteomes" id="UP000515811">
    <property type="component" value="Chromosome"/>
</dbReference>
<dbReference type="RefSeq" id="WP_187598090.1">
    <property type="nucleotide sequence ID" value="NZ_CP060714.1"/>
</dbReference>
<sequence>MHTSSLAHVQGLVHKYLSSSTSRPLKIIDIGSYDVNGSYKQFFLHPSWQYTGVDLAAGPNVDVVLQSPYRLPFDSFSVDVIVSGQAFEHVEYFWCSWLEMVRVLKPGGHIFLLAPSRGPEHSYPQDCWRFYPDGYRALAKYASLELLQVSTDWEPHPSEDSAAWGDTVGVFRQPPLSGMQMLRRRLMQQLRYRVMPGYR</sequence>
<evidence type="ECO:0000313" key="3">
    <source>
        <dbReference type="Proteomes" id="UP000515811"/>
    </source>
</evidence>
<accession>A0A7G9RQH0</accession>
<dbReference type="KEGG" id="drg:H9K76_02880"/>
<dbReference type="Gene3D" id="3.40.50.150">
    <property type="entry name" value="Vaccinia Virus protein VP39"/>
    <property type="match status" value="1"/>
</dbReference>
<keyword evidence="2" id="KW-0489">Methyltransferase</keyword>
<protein>
    <submittedName>
        <fullName evidence="2">Class I SAM-dependent methyltransferase</fullName>
    </submittedName>
</protein>
<reference evidence="2 3" key="1">
    <citation type="submission" date="2020-08" db="EMBL/GenBank/DDBJ databases">
        <title>Genome sequence of Diaphorobacter ruginosibacter DSM 27467T.</title>
        <authorList>
            <person name="Hyun D.-W."/>
            <person name="Bae J.-W."/>
        </authorList>
    </citation>
    <scope>NUCLEOTIDE SEQUENCE [LARGE SCALE GENOMIC DNA]</scope>
    <source>
        <strain evidence="2 3">DSM 27467</strain>
    </source>
</reference>
<dbReference type="GO" id="GO:0008757">
    <property type="term" value="F:S-adenosylmethionine-dependent methyltransferase activity"/>
    <property type="evidence" value="ECO:0007669"/>
    <property type="project" value="InterPro"/>
</dbReference>
<gene>
    <name evidence="2" type="ORF">H9K76_02880</name>
</gene>
<evidence type="ECO:0000313" key="2">
    <source>
        <dbReference type="EMBL" id="QNN57845.1"/>
    </source>
</evidence>
<dbReference type="EMBL" id="CP060714">
    <property type="protein sequence ID" value="QNN57845.1"/>
    <property type="molecule type" value="Genomic_DNA"/>
</dbReference>
<dbReference type="SUPFAM" id="SSF53335">
    <property type="entry name" value="S-adenosyl-L-methionine-dependent methyltransferases"/>
    <property type="match status" value="1"/>
</dbReference>
<dbReference type="Pfam" id="PF08241">
    <property type="entry name" value="Methyltransf_11"/>
    <property type="match status" value="1"/>
</dbReference>
<keyword evidence="2" id="KW-0808">Transferase</keyword>
<dbReference type="InterPro" id="IPR029063">
    <property type="entry name" value="SAM-dependent_MTases_sf"/>
</dbReference>
<dbReference type="GO" id="GO:0032259">
    <property type="term" value="P:methylation"/>
    <property type="evidence" value="ECO:0007669"/>
    <property type="project" value="UniProtKB-KW"/>
</dbReference>
<dbReference type="InterPro" id="IPR013216">
    <property type="entry name" value="Methyltransf_11"/>
</dbReference>
<dbReference type="AlphaFoldDB" id="A0A7G9RQH0"/>